<protein>
    <submittedName>
        <fullName evidence="2">Peptidase M50B family protein</fullName>
    </submittedName>
</protein>
<evidence type="ECO:0000313" key="3">
    <source>
        <dbReference type="EMBL" id="KAG7358854.1"/>
    </source>
</evidence>
<gene>
    <name evidence="3" type="ORF">IV203_015443</name>
    <name evidence="2" type="ORF">IV203_020322</name>
</gene>
<name>A0A9K3P8S2_9STRA</name>
<proteinExistence type="predicted"/>
<dbReference type="Pfam" id="PF13398">
    <property type="entry name" value="Peptidase_M50B"/>
    <property type="match status" value="1"/>
</dbReference>
<dbReference type="InterPro" id="IPR049500">
    <property type="entry name" value="Peptidase_M50B-like"/>
</dbReference>
<dbReference type="PANTHER" id="PTHR33979:SF2">
    <property type="entry name" value="PEPTIDASE M50B-LIKE-DOMAIN-CONTAINING PROTEIN"/>
    <property type="match status" value="1"/>
</dbReference>
<keyword evidence="1" id="KW-1133">Transmembrane helix</keyword>
<dbReference type="EMBL" id="JAGRRH010000014">
    <property type="protein sequence ID" value="KAG7358854.1"/>
    <property type="molecule type" value="Genomic_DNA"/>
</dbReference>
<comment type="caution">
    <text evidence="2">The sequence shown here is derived from an EMBL/GenBank/DDBJ whole genome shotgun (WGS) entry which is preliminary data.</text>
</comment>
<sequence>MANDNGYDDGYNRGNLELMSWSCCNDEQTLFLLLYLAYVVLAILTWNTLLSKPIRLIAVFIHEWCHAVACWLTCGDVRGIKVYKNEGGVTTFAGGCRCLIIPAGYVGCSFWSMLFVIFSGGRITALIGCIAFTCSLLVTLCYSPNKTLVYICLGYTFFNILVAMLDFFWYPPLLQFLILYYGVTIGMFSVVDIHADTVIREHKGSDAYACSQEVWPCCSSQCIGLQWVILACFLQLVGIWFALVAMSQECQDISWVACMDPSGDGFNFLDIFGGERQLDWEGWFKQASETLQWNPGR</sequence>
<keyword evidence="1" id="KW-0472">Membrane</keyword>
<keyword evidence="1" id="KW-0812">Transmembrane</keyword>
<feature type="transmembrane region" description="Helical" evidence="1">
    <location>
        <begin position="227"/>
        <end position="246"/>
    </location>
</feature>
<dbReference type="AlphaFoldDB" id="A0A9K3P8S2"/>
<dbReference type="OrthoDB" id="40823at2759"/>
<accession>A0A9K3P8S2</accession>
<feature type="transmembrane region" description="Helical" evidence="1">
    <location>
        <begin position="98"/>
        <end position="117"/>
    </location>
</feature>
<evidence type="ECO:0000313" key="4">
    <source>
        <dbReference type="Proteomes" id="UP000693970"/>
    </source>
</evidence>
<evidence type="ECO:0000256" key="1">
    <source>
        <dbReference type="SAM" id="Phobius"/>
    </source>
</evidence>
<reference evidence="2" key="1">
    <citation type="journal article" date="2021" name="Sci. Rep.">
        <title>Diploid genomic architecture of Nitzschia inconspicua, an elite biomass production diatom.</title>
        <authorList>
            <person name="Oliver A."/>
            <person name="Podell S."/>
            <person name="Pinowska A."/>
            <person name="Traller J.C."/>
            <person name="Smith S.R."/>
            <person name="McClure R."/>
            <person name="Beliaev A."/>
            <person name="Bohutskyi P."/>
            <person name="Hill E.A."/>
            <person name="Rabines A."/>
            <person name="Zheng H."/>
            <person name="Allen L.Z."/>
            <person name="Kuo A."/>
            <person name="Grigoriev I.V."/>
            <person name="Allen A.E."/>
            <person name="Hazlebeck D."/>
            <person name="Allen E.E."/>
        </authorList>
    </citation>
    <scope>NUCLEOTIDE SEQUENCE</scope>
    <source>
        <strain evidence="2">Hildebrandi</strain>
    </source>
</reference>
<reference evidence="2" key="2">
    <citation type="submission" date="2021-04" db="EMBL/GenBank/DDBJ databases">
        <authorList>
            <person name="Podell S."/>
        </authorList>
    </citation>
    <scope>NUCLEOTIDE SEQUENCE</scope>
    <source>
        <strain evidence="2">Hildebrandi</strain>
    </source>
</reference>
<dbReference type="EMBL" id="JAGRRH010000075">
    <property type="protein sequence ID" value="KAG7337751.1"/>
    <property type="molecule type" value="Genomic_DNA"/>
</dbReference>
<dbReference type="Proteomes" id="UP000693970">
    <property type="component" value="Unassembled WGS sequence"/>
</dbReference>
<evidence type="ECO:0000313" key="2">
    <source>
        <dbReference type="EMBL" id="KAG7337751.1"/>
    </source>
</evidence>
<dbReference type="PANTHER" id="PTHR33979">
    <property type="entry name" value="OS02G0221600 PROTEIN"/>
    <property type="match status" value="1"/>
</dbReference>
<feature type="transmembrane region" description="Helical" evidence="1">
    <location>
        <begin position="29"/>
        <end position="50"/>
    </location>
</feature>
<feature type="transmembrane region" description="Helical" evidence="1">
    <location>
        <begin position="123"/>
        <end position="141"/>
    </location>
</feature>
<feature type="transmembrane region" description="Helical" evidence="1">
    <location>
        <begin position="148"/>
        <end position="170"/>
    </location>
</feature>
<organism evidence="2 4">
    <name type="scientific">Nitzschia inconspicua</name>
    <dbReference type="NCBI Taxonomy" id="303405"/>
    <lineage>
        <taxon>Eukaryota</taxon>
        <taxon>Sar</taxon>
        <taxon>Stramenopiles</taxon>
        <taxon>Ochrophyta</taxon>
        <taxon>Bacillariophyta</taxon>
        <taxon>Bacillariophyceae</taxon>
        <taxon>Bacillariophycidae</taxon>
        <taxon>Bacillariales</taxon>
        <taxon>Bacillariaceae</taxon>
        <taxon>Nitzschia</taxon>
    </lineage>
</organism>
<keyword evidence="4" id="KW-1185">Reference proteome</keyword>